<dbReference type="NCBIfam" id="NF011879">
    <property type="entry name" value="PRK15352.1"/>
    <property type="match status" value="1"/>
</dbReference>
<dbReference type="EMBL" id="UGXH01000003">
    <property type="protein sequence ID" value="SUG55495.1"/>
    <property type="molecule type" value="Genomic_DNA"/>
</dbReference>
<reference evidence="1 2" key="1">
    <citation type="submission" date="2018-06" db="EMBL/GenBank/DDBJ databases">
        <authorList>
            <consortium name="Pathogen Informatics"/>
            <person name="Doyle S."/>
        </authorList>
    </citation>
    <scope>NUCLEOTIDE SEQUENCE [LARGE SCALE GENOMIC DNA]</scope>
    <source>
        <strain evidence="1 2">NCTC10060</strain>
    </source>
</reference>
<organism evidence="1 2">
    <name type="scientific">Salmonella diarizonae</name>
    <dbReference type="NCBI Taxonomy" id="59204"/>
    <lineage>
        <taxon>Bacteria</taxon>
        <taxon>Pseudomonadati</taxon>
        <taxon>Pseudomonadota</taxon>
        <taxon>Gammaproteobacteria</taxon>
        <taxon>Enterobacterales</taxon>
        <taxon>Enterobacteriaceae</taxon>
        <taxon>Salmonella</taxon>
    </lineage>
</organism>
<evidence type="ECO:0000313" key="2">
    <source>
        <dbReference type="Proteomes" id="UP000254633"/>
    </source>
</evidence>
<name>A0A379U0M5_SALDZ</name>
<dbReference type="AlphaFoldDB" id="A0A379U0M5"/>
<gene>
    <name evidence="1" type="primary">SBOV14131</name>
    <name evidence="1" type="ORF">NCTC10060_02636</name>
</gene>
<accession>A0A379U0M5</accession>
<sequence length="143" mass="16719">MRTRVTNRKITTNTHRVILETLLGIIARREKQLRGKLAVLDLQQQALISEQQICQTRTLAVNARLKELMDWQGTLSCHLLLDKKQQMAGLFTQAQSFLTQRQQLENQYQLLVSQRSKLQENFNALMKKKEKITMVLNDAYYQS</sequence>
<proteinExistence type="predicted"/>
<protein>
    <submittedName>
        <fullName evidence="1">Secretion system apparatus SsaO</fullName>
    </submittedName>
</protein>
<dbReference type="InterPro" id="IPR058100">
    <property type="entry name" value="SsaO"/>
</dbReference>
<evidence type="ECO:0000313" key="1">
    <source>
        <dbReference type="EMBL" id="SUG55495.1"/>
    </source>
</evidence>
<dbReference type="Proteomes" id="UP000254633">
    <property type="component" value="Unassembled WGS sequence"/>
</dbReference>